<dbReference type="EMBL" id="JALNTZ010000008">
    <property type="protein sequence ID" value="KAJ3644179.1"/>
    <property type="molecule type" value="Genomic_DNA"/>
</dbReference>
<organism evidence="1 2">
    <name type="scientific">Zophobas morio</name>
    <dbReference type="NCBI Taxonomy" id="2755281"/>
    <lineage>
        <taxon>Eukaryota</taxon>
        <taxon>Metazoa</taxon>
        <taxon>Ecdysozoa</taxon>
        <taxon>Arthropoda</taxon>
        <taxon>Hexapoda</taxon>
        <taxon>Insecta</taxon>
        <taxon>Pterygota</taxon>
        <taxon>Neoptera</taxon>
        <taxon>Endopterygota</taxon>
        <taxon>Coleoptera</taxon>
        <taxon>Polyphaga</taxon>
        <taxon>Cucujiformia</taxon>
        <taxon>Tenebrionidae</taxon>
        <taxon>Zophobas</taxon>
    </lineage>
</organism>
<accession>A0AA38HVA2</accession>
<comment type="caution">
    <text evidence="1">The sequence shown here is derived from an EMBL/GenBank/DDBJ whole genome shotgun (WGS) entry which is preliminary data.</text>
</comment>
<dbReference type="Proteomes" id="UP001168821">
    <property type="component" value="Unassembled WGS sequence"/>
</dbReference>
<evidence type="ECO:0000313" key="2">
    <source>
        <dbReference type="Proteomes" id="UP001168821"/>
    </source>
</evidence>
<name>A0AA38HVA2_9CUCU</name>
<gene>
    <name evidence="1" type="ORF">Zmor_026850</name>
</gene>
<proteinExistence type="predicted"/>
<reference evidence="1" key="1">
    <citation type="journal article" date="2023" name="G3 (Bethesda)">
        <title>Whole genome assemblies of Zophobas morio and Tenebrio molitor.</title>
        <authorList>
            <person name="Kaur S."/>
            <person name="Stinson S.A."/>
            <person name="diCenzo G.C."/>
        </authorList>
    </citation>
    <scope>NUCLEOTIDE SEQUENCE</scope>
    <source>
        <strain evidence="1">QUZm001</strain>
    </source>
</reference>
<protein>
    <submittedName>
        <fullName evidence="1">Uncharacterized protein</fullName>
    </submittedName>
</protein>
<evidence type="ECO:0000313" key="1">
    <source>
        <dbReference type="EMBL" id="KAJ3644179.1"/>
    </source>
</evidence>
<sequence>MFLIKLHGTELPLHCLFSIRKPFFQTRIISPAFSTASYGHTSPLRSDDSSESDVLSAKNLKDTVDFSGSSLRPTWETTQPGTVVDHNSDGKTRKFATILTTTPLSTRNFGGSVAQGMGFPITLILLS</sequence>
<keyword evidence="2" id="KW-1185">Reference proteome</keyword>
<dbReference type="AlphaFoldDB" id="A0AA38HVA2"/>